<comment type="catalytic activity">
    <reaction evidence="3">
        <text>UTP + H2O = UMP + diphosphate + H(+)</text>
        <dbReference type="Rhea" id="RHEA:29395"/>
        <dbReference type="ChEBI" id="CHEBI:15377"/>
        <dbReference type="ChEBI" id="CHEBI:15378"/>
        <dbReference type="ChEBI" id="CHEBI:33019"/>
        <dbReference type="ChEBI" id="CHEBI:46398"/>
        <dbReference type="ChEBI" id="CHEBI:57865"/>
        <dbReference type="EC" id="3.6.1.9"/>
    </reaction>
</comment>
<keyword evidence="3" id="KW-0963">Cytoplasm</keyword>
<dbReference type="Proteomes" id="UP000182975">
    <property type="component" value="Unassembled WGS sequence"/>
</dbReference>
<proteinExistence type="inferred from homology"/>
<dbReference type="GO" id="GO:0009117">
    <property type="term" value="P:nucleotide metabolic process"/>
    <property type="evidence" value="ECO:0007669"/>
    <property type="project" value="UniProtKB-KW"/>
</dbReference>
<feature type="site" description="Important for substrate specificity" evidence="3">
    <location>
        <position position="79"/>
    </location>
</feature>
<dbReference type="Gene3D" id="3.90.950.10">
    <property type="match status" value="1"/>
</dbReference>
<dbReference type="GO" id="GO:0036221">
    <property type="term" value="F:UTP diphosphatase activity"/>
    <property type="evidence" value="ECO:0007669"/>
    <property type="project" value="RHEA"/>
</dbReference>
<comment type="cofactor">
    <cofactor evidence="1 3">
        <name>a divalent metal cation</name>
        <dbReference type="ChEBI" id="CHEBI:60240"/>
    </cofactor>
</comment>
<evidence type="ECO:0000313" key="4">
    <source>
        <dbReference type="EMBL" id="SEO95647.1"/>
    </source>
</evidence>
<protein>
    <recommendedName>
        <fullName evidence="3">dTTP/UTP pyrophosphatase</fullName>
        <shortName evidence="3">dTTPase/UTPase</shortName>
        <ecNumber evidence="3">3.6.1.9</ecNumber>
    </recommendedName>
    <alternativeName>
        <fullName evidence="3">Nucleoside triphosphate pyrophosphatase</fullName>
    </alternativeName>
    <alternativeName>
        <fullName evidence="3">Nucleotide pyrophosphatase</fullName>
        <shortName evidence="3">Nucleotide PPase</shortName>
    </alternativeName>
</protein>
<gene>
    <name evidence="4" type="ORF">SAMN02910314_01737</name>
</gene>
<dbReference type="PATRIC" id="fig|79604.3.peg.305"/>
<comment type="caution">
    <text evidence="3">Lacks conserved residue(s) required for the propagation of feature annotation.</text>
</comment>
<dbReference type="CDD" id="cd00555">
    <property type="entry name" value="Maf"/>
    <property type="match status" value="1"/>
</dbReference>
<keyword evidence="5" id="KW-1185">Reference proteome</keyword>
<evidence type="ECO:0000256" key="3">
    <source>
        <dbReference type="HAMAP-Rule" id="MF_00528"/>
    </source>
</evidence>
<feature type="site" description="Important for substrate specificity" evidence="3">
    <location>
        <position position="11"/>
    </location>
</feature>
<dbReference type="PANTHER" id="PTHR43213:SF5">
    <property type="entry name" value="BIFUNCTIONAL DTTP_UTP PYROPHOSPHATASE_METHYLTRANSFERASE PROTEIN-RELATED"/>
    <property type="match status" value="1"/>
</dbReference>
<evidence type="ECO:0000256" key="1">
    <source>
        <dbReference type="ARBA" id="ARBA00001968"/>
    </source>
</evidence>
<dbReference type="EMBL" id="FOEC01000013">
    <property type="protein sequence ID" value="SEO95647.1"/>
    <property type="molecule type" value="Genomic_DNA"/>
</dbReference>
<dbReference type="PANTHER" id="PTHR43213">
    <property type="entry name" value="BIFUNCTIONAL DTTP/UTP PYROPHOSPHATASE/METHYLTRANSFERASE PROTEIN-RELATED"/>
    <property type="match status" value="1"/>
</dbReference>
<dbReference type="SUPFAM" id="SSF52972">
    <property type="entry name" value="ITPase-like"/>
    <property type="match status" value="1"/>
</dbReference>
<dbReference type="KEGG" id="ddt:AAY81_01475"/>
<organism evidence="4 5">
    <name type="scientific">Denitrobacterium detoxificans</name>
    <dbReference type="NCBI Taxonomy" id="79604"/>
    <lineage>
        <taxon>Bacteria</taxon>
        <taxon>Bacillati</taxon>
        <taxon>Actinomycetota</taxon>
        <taxon>Coriobacteriia</taxon>
        <taxon>Eggerthellales</taxon>
        <taxon>Eggerthellaceae</taxon>
        <taxon>Denitrobacterium</taxon>
    </lineage>
</organism>
<feature type="active site" description="Proton acceptor" evidence="3">
    <location>
        <position position="78"/>
    </location>
</feature>
<dbReference type="AlphaFoldDB" id="A0A172RWM7"/>
<name>A0A172RWM7_9ACTN</name>
<comment type="catalytic activity">
    <reaction evidence="3">
        <text>dTTP + H2O = dTMP + diphosphate + H(+)</text>
        <dbReference type="Rhea" id="RHEA:28534"/>
        <dbReference type="ChEBI" id="CHEBI:15377"/>
        <dbReference type="ChEBI" id="CHEBI:15378"/>
        <dbReference type="ChEBI" id="CHEBI:33019"/>
        <dbReference type="ChEBI" id="CHEBI:37568"/>
        <dbReference type="ChEBI" id="CHEBI:63528"/>
        <dbReference type="EC" id="3.6.1.9"/>
    </reaction>
</comment>
<feature type="site" description="Important for substrate specificity" evidence="3">
    <location>
        <position position="170"/>
    </location>
</feature>
<sequence length="204" mass="21852">MEIVLASGSPRRREILKRAGVTFRVIPSEATEELTESELADPSKAARTLADRKAGSVVQLLLAVPRPLNQPVAVIGADTMVVKDGRIFGKPRSLEEGTHMLQQLQGATHQVITGVSVWMLSPDEEGHVSIARRAFSETSEVTFKPLSSQEIADYLACGESFDKAGAYAIQGEGAKLVAGYEGDYDNIVGLPVSTLLHLVPALAE</sequence>
<comment type="similarity">
    <text evidence="3">Belongs to the Maf family. YhdE subfamily.</text>
</comment>
<dbReference type="STRING" id="79604.AAY81_01475"/>
<evidence type="ECO:0000313" key="5">
    <source>
        <dbReference type="Proteomes" id="UP000182975"/>
    </source>
</evidence>
<dbReference type="PIRSF" id="PIRSF006305">
    <property type="entry name" value="Maf"/>
    <property type="match status" value="1"/>
</dbReference>
<evidence type="ECO:0000256" key="2">
    <source>
        <dbReference type="ARBA" id="ARBA00022801"/>
    </source>
</evidence>
<reference evidence="5" key="1">
    <citation type="submission" date="2016-10" db="EMBL/GenBank/DDBJ databases">
        <authorList>
            <person name="Varghese N."/>
        </authorList>
    </citation>
    <scope>NUCLEOTIDE SEQUENCE [LARGE SCALE GENOMIC DNA]</scope>
    <source>
        <strain evidence="5">DSM 21843</strain>
    </source>
</reference>
<dbReference type="Pfam" id="PF02545">
    <property type="entry name" value="Maf"/>
    <property type="match status" value="1"/>
</dbReference>
<dbReference type="GO" id="GO:0005737">
    <property type="term" value="C:cytoplasm"/>
    <property type="evidence" value="ECO:0007669"/>
    <property type="project" value="UniProtKB-SubCell"/>
</dbReference>
<comment type="function">
    <text evidence="3">Nucleoside triphosphate pyrophosphatase that hydrolyzes dTTP and UTP. May have a dual role in cell division arrest and in preventing the incorporation of modified nucleotides into cellular nucleic acids.</text>
</comment>
<dbReference type="HAMAP" id="MF_00528">
    <property type="entry name" value="Maf"/>
    <property type="match status" value="1"/>
</dbReference>
<comment type="subcellular location">
    <subcellularLocation>
        <location evidence="3">Cytoplasm</location>
    </subcellularLocation>
</comment>
<keyword evidence="3" id="KW-0546">Nucleotide metabolism</keyword>
<dbReference type="InterPro" id="IPR003697">
    <property type="entry name" value="Maf-like"/>
</dbReference>
<dbReference type="OrthoDB" id="3527985at2"/>
<dbReference type="GO" id="GO:0036218">
    <property type="term" value="F:dTTP diphosphatase activity"/>
    <property type="evidence" value="ECO:0007669"/>
    <property type="project" value="RHEA"/>
</dbReference>
<dbReference type="InterPro" id="IPR029001">
    <property type="entry name" value="ITPase-like_fam"/>
</dbReference>
<dbReference type="EC" id="3.6.1.9" evidence="3"/>
<keyword evidence="2 3" id="KW-0378">Hydrolase</keyword>
<dbReference type="RefSeq" id="WP_066660528.1">
    <property type="nucleotide sequence ID" value="NZ_CP011402.1"/>
</dbReference>
<dbReference type="NCBIfam" id="TIGR00172">
    <property type="entry name" value="maf"/>
    <property type="match status" value="1"/>
</dbReference>
<accession>A0A172RWM7</accession>